<evidence type="ECO:0000256" key="5">
    <source>
        <dbReference type="PIRSR" id="PIRSR606118-50"/>
    </source>
</evidence>
<dbReference type="Pfam" id="PF00239">
    <property type="entry name" value="Resolvase"/>
    <property type="match status" value="1"/>
</dbReference>
<protein>
    <submittedName>
        <fullName evidence="9">Integrase</fullName>
    </submittedName>
</protein>
<dbReference type="PROSITE" id="PS00397">
    <property type="entry name" value="RECOMBINASES_1"/>
    <property type="match status" value="1"/>
</dbReference>
<evidence type="ECO:0000256" key="2">
    <source>
        <dbReference type="ARBA" id="ARBA00023100"/>
    </source>
</evidence>
<sequence>MDATPHIAAAYIRVSTDDQTEFSPDAQRRALERYAHDHGLFLDPAHIYVDAGLSGRSAAKRPAFQQMVADAKLKPRPFDIILVHKFDRFARSREDSIIYKSLLKKRCGIRVVSITESIEDEKMSVLIEAILEATAEFYSINLGEEVKKGMTEKALRGERQCAPMFGYALEGGKLVPHSVEAPLVQEIYRRFLAGEAYLAIAQWLNALGVKTKAGNAFENRTVEYILRNPAYVGKLRWNPDGRTRRNYDADGLIIADAQHEPLISQELWDAVQQRVAELKLRHPYHARPASEHKDWISGLMRCSTCGKSMVHNGLDYLACSGYVRGRCTTSQRVRWPRARDMIISALLHDAEPDKPLRYIALHPDGGRPSTIADKERSLRSLLSATDTRLARARDAYLGGIDTLEEYNAAKQTLMQQRAQIETDLSALTATLDDRKVWQELRQRIACLAAALQDPAETKEAQYAAARRLIHSITFDRATGAISIAYYYAQHG</sequence>
<dbReference type="InterPro" id="IPR038109">
    <property type="entry name" value="DNA_bind_recomb_sf"/>
</dbReference>
<dbReference type="GO" id="GO:0003677">
    <property type="term" value="F:DNA binding"/>
    <property type="evidence" value="ECO:0007669"/>
    <property type="project" value="UniProtKB-KW"/>
</dbReference>
<reference evidence="9" key="1">
    <citation type="journal article" date="2021" name="Proc. Natl. Acad. Sci. U.S.A.">
        <title>A Catalog of Tens of Thousands of Viruses from Human Metagenomes Reveals Hidden Associations with Chronic Diseases.</title>
        <authorList>
            <person name="Tisza M.J."/>
            <person name="Buck C.B."/>
        </authorList>
    </citation>
    <scope>NUCLEOTIDE SEQUENCE</scope>
    <source>
        <strain evidence="9">CtRPH1</strain>
    </source>
</reference>
<evidence type="ECO:0000256" key="1">
    <source>
        <dbReference type="ARBA" id="ARBA00022908"/>
    </source>
</evidence>
<dbReference type="GO" id="GO:0000150">
    <property type="term" value="F:DNA strand exchange activity"/>
    <property type="evidence" value="ECO:0007669"/>
    <property type="project" value="UniProtKB-KW"/>
</dbReference>
<dbReference type="InterPro" id="IPR011109">
    <property type="entry name" value="DNA_bind_recombinase_dom"/>
</dbReference>
<dbReference type="Gene3D" id="3.40.50.1390">
    <property type="entry name" value="Resolvase, N-terminal catalytic domain"/>
    <property type="match status" value="1"/>
</dbReference>
<dbReference type="SUPFAM" id="SSF53041">
    <property type="entry name" value="Resolvase-like"/>
    <property type="match status" value="1"/>
</dbReference>
<keyword evidence="1" id="KW-0229">DNA integration</keyword>
<dbReference type="PANTHER" id="PTHR30461">
    <property type="entry name" value="DNA-INVERTASE FROM LAMBDOID PROPHAGE"/>
    <property type="match status" value="1"/>
</dbReference>
<dbReference type="InterPro" id="IPR050639">
    <property type="entry name" value="SSR_resolvase"/>
</dbReference>
<evidence type="ECO:0000313" key="9">
    <source>
        <dbReference type="EMBL" id="DAD79252.1"/>
    </source>
</evidence>
<feature type="domain" description="Resolvase/invertase-type recombinase catalytic" evidence="7">
    <location>
        <begin position="7"/>
        <end position="157"/>
    </location>
</feature>
<keyword evidence="4" id="KW-0233">DNA recombination</keyword>
<evidence type="ECO:0000256" key="3">
    <source>
        <dbReference type="ARBA" id="ARBA00023125"/>
    </source>
</evidence>
<evidence type="ECO:0000256" key="4">
    <source>
        <dbReference type="ARBA" id="ARBA00023172"/>
    </source>
</evidence>
<keyword evidence="2" id="KW-0230">DNA invertase</keyword>
<organism evidence="9">
    <name type="scientific">Myoviridae sp. ctRPH1</name>
    <dbReference type="NCBI Taxonomy" id="2826650"/>
    <lineage>
        <taxon>Viruses</taxon>
        <taxon>Duplodnaviria</taxon>
        <taxon>Heunggongvirae</taxon>
        <taxon>Uroviricota</taxon>
        <taxon>Caudoviricetes</taxon>
    </lineage>
</organism>
<dbReference type="InterPro" id="IPR006119">
    <property type="entry name" value="Resolv_N"/>
</dbReference>
<dbReference type="PANTHER" id="PTHR30461:SF23">
    <property type="entry name" value="DNA RECOMBINASE-RELATED"/>
    <property type="match status" value="1"/>
</dbReference>
<evidence type="ECO:0000256" key="6">
    <source>
        <dbReference type="PROSITE-ProRule" id="PRU10137"/>
    </source>
</evidence>
<name>A0A8S5MAJ5_9CAUD</name>
<dbReference type="Gene3D" id="3.90.1750.20">
    <property type="entry name" value="Putative Large Serine Recombinase, Chain B, Domain 2"/>
    <property type="match status" value="1"/>
</dbReference>
<dbReference type="InterPro" id="IPR036162">
    <property type="entry name" value="Resolvase-like_N_sf"/>
</dbReference>
<proteinExistence type="predicted"/>
<evidence type="ECO:0000259" key="8">
    <source>
        <dbReference type="PROSITE" id="PS51737"/>
    </source>
</evidence>
<dbReference type="GO" id="GO:0015074">
    <property type="term" value="P:DNA integration"/>
    <property type="evidence" value="ECO:0007669"/>
    <property type="project" value="UniProtKB-KW"/>
</dbReference>
<dbReference type="SMART" id="SM00857">
    <property type="entry name" value="Resolvase"/>
    <property type="match status" value="1"/>
</dbReference>
<dbReference type="PROSITE" id="PS51736">
    <property type="entry name" value="RECOMBINASES_3"/>
    <property type="match status" value="1"/>
</dbReference>
<accession>A0A8S5MAJ5</accession>
<dbReference type="EMBL" id="BK014862">
    <property type="protein sequence ID" value="DAD79252.1"/>
    <property type="molecule type" value="Genomic_DNA"/>
</dbReference>
<feature type="domain" description="Recombinase" evidence="8">
    <location>
        <begin position="164"/>
        <end position="284"/>
    </location>
</feature>
<evidence type="ECO:0000259" key="7">
    <source>
        <dbReference type="PROSITE" id="PS51736"/>
    </source>
</evidence>
<dbReference type="PROSITE" id="PS51737">
    <property type="entry name" value="RECOMBINASE_DNA_BIND"/>
    <property type="match status" value="1"/>
</dbReference>
<feature type="active site" description="O-(5'-phospho-DNA)-serine intermediate" evidence="5 6">
    <location>
        <position position="15"/>
    </location>
</feature>
<dbReference type="InterPro" id="IPR006118">
    <property type="entry name" value="Recombinase_CS"/>
</dbReference>
<keyword evidence="3" id="KW-0238">DNA-binding</keyword>
<dbReference type="CDD" id="cd00338">
    <property type="entry name" value="Ser_Recombinase"/>
    <property type="match status" value="1"/>
</dbReference>
<dbReference type="Pfam" id="PF07508">
    <property type="entry name" value="Recombinase"/>
    <property type="match status" value="1"/>
</dbReference>